<dbReference type="GO" id="GO:0000160">
    <property type="term" value="P:phosphorelay signal transduction system"/>
    <property type="evidence" value="ECO:0007669"/>
    <property type="project" value="InterPro"/>
</dbReference>
<dbReference type="Proteomes" id="UP000248706">
    <property type="component" value="Unassembled WGS sequence"/>
</dbReference>
<dbReference type="SUPFAM" id="SSF52172">
    <property type="entry name" value="CheY-like"/>
    <property type="match status" value="1"/>
</dbReference>
<dbReference type="RefSeq" id="WP_112427231.1">
    <property type="nucleotide sequence ID" value="NZ_MCIF01000002.1"/>
</dbReference>
<proteinExistence type="predicted"/>
<evidence type="ECO:0000256" key="1">
    <source>
        <dbReference type="PROSITE-ProRule" id="PRU00169"/>
    </source>
</evidence>
<accession>A0A328VBD7</accession>
<dbReference type="EMBL" id="MCIF01000002">
    <property type="protein sequence ID" value="RAQ94927.1"/>
    <property type="molecule type" value="Genomic_DNA"/>
</dbReference>
<dbReference type="PROSITE" id="PS50110">
    <property type="entry name" value="RESPONSE_REGULATORY"/>
    <property type="match status" value="1"/>
</dbReference>
<gene>
    <name evidence="3" type="ORF">A4R35_05225</name>
</gene>
<evidence type="ECO:0000313" key="4">
    <source>
        <dbReference type="Proteomes" id="UP000248706"/>
    </source>
</evidence>
<keyword evidence="4" id="KW-1185">Reference proteome</keyword>
<feature type="domain" description="Response regulatory" evidence="2">
    <location>
        <begin position="5"/>
        <end position="128"/>
    </location>
</feature>
<protein>
    <recommendedName>
        <fullName evidence="2">Response regulatory domain-containing protein</fullName>
    </recommendedName>
</protein>
<name>A0A328VBD7_9CHLR</name>
<dbReference type="InterPro" id="IPR011006">
    <property type="entry name" value="CheY-like_superfamily"/>
</dbReference>
<comment type="caution">
    <text evidence="3">The sequence shown here is derived from an EMBL/GenBank/DDBJ whole genome shotgun (WGS) entry which is preliminary data.</text>
</comment>
<evidence type="ECO:0000313" key="3">
    <source>
        <dbReference type="EMBL" id="RAQ94927.1"/>
    </source>
</evidence>
<dbReference type="InterPro" id="IPR001789">
    <property type="entry name" value="Sig_transdc_resp-reg_receiver"/>
</dbReference>
<dbReference type="AlphaFoldDB" id="A0A328VBD7"/>
<dbReference type="Gene3D" id="3.40.50.2300">
    <property type="match status" value="1"/>
</dbReference>
<organism evidence="3 4">
    <name type="scientific">Thermogemmatispora tikiterensis</name>
    <dbReference type="NCBI Taxonomy" id="1825093"/>
    <lineage>
        <taxon>Bacteria</taxon>
        <taxon>Bacillati</taxon>
        <taxon>Chloroflexota</taxon>
        <taxon>Ktedonobacteria</taxon>
        <taxon>Thermogemmatisporales</taxon>
        <taxon>Thermogemmatisporaceae</taxon>
        <taxon>Thermogemmatispora</taxon>
    </lineage>
</organism>
<feature type="modified residue" description="4-aspartylphosphate" evidence="1">
    <location>
        <position position="54"/>
    </location>
</feature>
<reference evidence="3 4" key="1">
    <citation type="submission" date="2016-08" db="EMBL/GenBank/DDBJ databases">
        <title>Analysis of Carbohydrate Active Enzymes in Thermogemmatispora T81 Reveals Carbohydrate Degradation Ability.</title>
        <authorList>
            <person name="Tomazini A."/>
            <person name="Lal S."/>
            <person name="Stott M."/>
            <person name="Henrissat B."/>
            <person name="Polikarpov I."/>
            <person name="Sparling R."/>
            <person name="Levin D.B."/>
        </authorList>
    </citation>
    <scope>NUCLEOTIDE SEQUENCE [LARGE SCALE GENOMIC DNA]</scope>
    <source>
        <strain evidence="3 4">T81</strain>
    </source>
</reference>
<sequence>MKTEHILIATSDVFLGPLLQRALQAQGYETTLCETAAAALAQLTGRKAALLIVDLALSDDTGWGLLRQARARGLLAPHATEQGDPCLPVILLSANPLQVWHRAELRPLACLPRLCPLGAVLRLVARACARQRGEQVAHSSALPDTERLASEEWLYA</sequence>
<evidence type="ECO:0000259" key="2">
    <source>
        <dbReference type="PROSITE" id="PS50110"/>
    </source>
</evidence>
<keyword evidence="1" id="KW-0597">Phosphoprotein</keyword>